<dbReference type="STRING" id="1208918.CDEE_0473"/>
<dbReference type="PANTHER" id="PTHR11241:SF0">
    <property type="entry name" value="DEOXYURIDINE 5'-TRIPHOSPHATE NUCLEOTIDOHYDROLASE"/>
    <property type="match status" value="1"/>
</dbReference>
<dbReference type="InterPro" id="IPR029054">
    <property type="entry name" value="dUTPase-like"/>
</dbReference>
<dbReference type="eggNOG" id="COG0756">
    <property type="taxonomic scope" value="Bacteria"/>
</dbReference>
<reference evidence="7 8" key="1">
    <citation type="journal article" date="2013" name="Genome Biol. Evol.">
        <title>Genome evolution and phylogenomic analysis of candidatus kinetoplastibacterium, the betaproteobacterial endosymbionts of strigomonas and angomonas.</title>
        <authorList>
            <person name="Alves J.M."/>
            <person name="Serrano M.G."/>
            <person name="Maia da Silva F."/>
            <person name="Voegtly L.J."/>
            <person name="Matveyev A.V."/>
            <person name="Teixeira M.M."/>
            <person name="Camargo E.P."/>
            <person name="Buck G.A."/>
        </authorList>
    </citation>
    <scope>NUCLEOTIDE SEQUENCE [LARGE SCALE GENOMIC DNA]</scope>
    <source>
        <strain evidence="7 8">TCC036E</strain>
    </source>
</reference>
<evidence type="ECO:0000256" key="2">
    <source>
        <dbReference type="ARBA" id="ARBA00012379"/>
    </source>
</evidence>
<dbReference type="KEGG" id="kct:CDEE_0473"/>
<protein>
    <recommendedName>
        <fullName evidence="2">dUTP diphosphatase</fullName>
        <ecNumber evidence="2">3.6.1.23</ecNumber>
    </recommendedName>
</protein>
<dbReference type="GO" id="GO:0006226">
    <property type="term" value="P:dUMP biosynthetic process"/>
    <property type="evidence" value="ECO:0007669"/>
    <property type="project" value="InterPro"/>
</dbReference>
<proteinExistence type="inferred from homology"/>
<dbReference type="Pfam" id="PF00692">
    <property type="entry name" value="dUTPase"/>
    <property type="match status" value="1"/>
</dbReference>
<dbReference type="PATRIC" id="fig|1208918.3.peg.216"/>
<evidence type="ECO:0000256" key="4">
    <source>
        <dbReference type="ARBA" id="ARBA00023080"/>
    </source>
</evidence>
<dbReference type="HOGENOM" id="CLU_068508_1_1_4"/>
<feature type="domain" description="dUTPase-like" evidence="6">
    <location>
        <begin position="30"/>
        <end position="168"/>
    </location>
</feature>
<evidence type="ECO:0000313" key="8">
    <source>
        <dbReference type="Proteomes" id="UP000011686"/>
    </source>
</evidence>
<keyword evidence="3 7" id="KW-0378">Hydrolase</keyword>
<dbReference type="PANTHER" id="PTHR11241">
    <property type="entry name" value="DEOXYURIDINE 5'-TRIPHOSPHATE NUCLEOTIDOHYDROLASE"/>
    <property type="match status" value="1"/>
</dbReference>
<dbReference type="GO" id="GO:0000287">
    <property type="term" value="F:magnesium ion binding"/>
    <property type="evidence" value="ECO:0007669"/>
    <property type="project" value="InterPro"/>
</dbReference>
<dbReference type="SUPFAM" id="SSF51283">
    <property type="entry name" value="dUTPase-like"/>
    <property type="match status" value="1"/>
</dbReference>
<evidence type="ECO:0000259" key="6">
    <source>
        <dbReference type="Pfam" id="PF00692"/>
    </source>
</evidence>
<organism evidence="7 8">
    <name type="scientific">Candidatus Kinetoplastidibacterium crithidiae TCC036E</name>
    <dbReference type="NCBI Taxonomy" id="1208918"/>
    <lineage>
        <taxon>Bacteria</taxon>
        <taxon>Pseudomonadati</taxon>
        <taxon>Pseudomonadota</taxon>
        <taxon>Betaproteobacteria</taxon>
        <taxon>Candidatus Kinetoplastidibacterium</taxon>
    </lineage>
</organism>
<evidence type="ECO:0000256" key="1">
    <source>
        <dbReference type="ARBA" id="ARBA00006581"/>
    </source>
</evidence>
<evidence type="ECO:0000256" key="3">
    <source>
        <dbReference type="ARBA" id="ARBA00022801"/>
    </source>
</evidence>
<evidence type="ECO:0000256" key="5">
    <source>
        <dbReference type="ARBA" id="ARBA00047686"/>
    </source>
</evidence>
<dbReference type="EMBL" id="CP003804">
    <property type="protein sequence ID" value="AGF47518.1"/>
    <property type="molecule type" value="Genomic_DNA"/>
</dbReference>
<sequence>MENKYLDQIKNLLSPTIEIKITDNSLQEKLNIPKYQSELAAGIDLYACIENQIEIKPNDKAILISTGIAIHMNNTNMMAIILPRSGLGHNKGLILGNTAGVIDADYSGTIFISVYNRNNAMSNDSISIKPGDRIAQMIFLPILKPTFNIVNDFSEKNNRGDKGFGSTGI</sequence>
<dbReference type="NCBIfam" id="NF001862">
    <property type="entry name" value="PRK00601.1"/>
    <property type="match status" value="1"/>
</dbReference>
<name>M1L455_9PROT</name>
<dbReference type="NCBIfam" id="TIGR00576">
    <property type="entry name" value="dut"/>
    <property type="match status" value="1"/>
</dbReference>
<dbReference type="InterPro" id="IPR033704">
    <property type="entry name" value="dUTPase_trimeric"/>
</dbReference>
<gene>
    <name evidence="7" type="ORF">CDEE_0473</name>
</gene>
<dbReference type="CDD" id="cd07557">
    <property type="entry name" value="trimeric_dUTPase"/>
    <property type="match status" value="1"/>
</dbReference>
<dbReference type="RefSeq" id="WP_015238648.1">
    <property type="nucleotide sequence ID" value="NC_020283.1"/>
</dbReference>
<dbReference type="Proteomes" id="UP000011686">
    <property type="component" value="Chromosome"/>
</dbReference>
<comment type="similarity">
    <text evidence="1">Belongs to the dUTPase family.</text>
</comment>
<dbReference type="GO" id="GO:0004170">
    <property type="term" value="F:dUTP diphosphatase activity"/>
    <property type="evidence" value="ECO:0007669"/>
    <property type="project" value="UniProtKB-EC"/>
</dbReference>
<dbReference type="AlphaFoldDB" id="M1L455"/>
<dbReference type="EC" id="3.6.1.23" evidence="2"/>
<dbReference type="InterPro" id="IPR008181">
    <property type="entry name" value="dUTPase"/>
</dbReference>
<dbReference type="Gene3D" id="2.70.40.10">
    <property type="match status" value="1"/>
</dbReference>
<dbReference type="GO" id="GO:0046081">
    <property type="term" value="P:dUTP catabolic process"/>
    <property type="evidence" value="ECO:0007669"/>
    <property type="project" value="InterPro"/>
</dbReference>
<evidence type="ECO:0000313" key="7">
    <source>
        <dbReference type="EMBL" id="AGF47518.1"/>
    </source>
</evidence>
<dbReference type="InterPro" id="IPR036157">
    <property type="entry name" value="dUTPase-like_sf"/>
</dbReference>
<keyword evidence="8" id="KW-1185">Reference proteome</keyword>
<comment type="catalytic activity">
    <reaction evidence="5">
        <text>dUTP + H2O = dUMP + diphosphate + H(+)</text>
        <dbReference type="Rhea" id="RHEA:10248"/>
        <dbReference type="ChEBI" id="CHEBI:15377"/>
        <dbReference type="ChEBI" id="CHEBI:15378"/>
        <dbReference type="ChEBI" id="CHEBI:33019"/>
        <dbReference type="ChEBI" id="CHEBI:61555"/>
        <dbReference type="ChEBI" id="CHEBI:246422"/>
        <dbReference type="EC" id="3.6.1.23"/>
    </reaction>
</comment>
<keyword evidence="4" id="KW-0546">Nucleotide metabolism</keyword>
<accession>M1L455</accession>